<feature type="transmembrane region" description="Helical" evidence="8">
    <location>
        <begin position="317"/>
        <end position="337"/>
    </location>
</feature>
<feature type="transmembrane region" description="Helical" evidence="8">
    <location>
        <begin position="600"/>
        <end position="619"/>
    </location>
</feature>
<dbReference type="PANTHER" id="PTHR13906">
    <property type="entry name" value="PORCUPINE"/>
    <property type="match status" value="1"/>
</dbReference>
<dbReference type="InterPro" id="IPR049941">
    <property type="entry name" value="LPLAT_7/PORCN-like"/>
</dbReference>
<reference evidence="9 10" key="1">
    <citation type="submission" date="2019-06" db="EMBL/GenBank/DDBJ databases">
        <authorList>
            <person name="Broberg M."/>
        </authorList>
    </citation>
    <scope>NUCLEOTIDE SEQUENCE [LARGE SCALE GENOMIC DNA]</scope>
</reference>
<feature type="transmembrane region" description="Helical" evidence="8">
    <location>
        <begin position="791"/>
        <end position="815"/>
    </location>
</feature>
<evidence type="ECO:0000256" key="1">
    <source>
        <dbReference type="ARBA" id="ARBA00004141"/>
    </source>
</evidence>
<dbReference type="NCBIfam" id="TIGR00803">
    <property type="entry name" value="nst"/>
    <property type="match status" value="1"/>
</dbReference>
<dbReference type="EMBL" id="CABFNS010000702">
    <property type="protein sequence ID" value="VUC23293.1"/>
    <property type="molecule type" value="Genomic_DNA"/>
</dbReference>
<dbReference type="InterPro" id="IPR004299">
    <property type="entry name" value="MBOAT_fam"/>
</dbReference>
<evidence type="ECO:0008006" key="11">
    <source>
        <dbReference type="Google" id="ProtNLM"/>
    </source>
</evidence>
<evidence type="ECO:0000313" key="9">
    <source>
        <dbReference type="EMBL" id="VUC23293.1"/>
    </source>
</evidence>
<feature type="transmembrane region" description="Helical" evidence="8">
    <location>
        <begin position="465"/>
        <end position="484"/>
    </location>
</feature>
<keyword evidence="2" id="KW-0808">Transferase</keyword>
<name>A0ABY6TZ47_BIOOC</name>
<keyword evidence="10" id="KW-1185">Reference proteome</keyword>
<feature type="transmembrane region" description="Helical" evidence="8">
    <location>
        <begin position="288"/>
        <end position="310"/>
    </location>
</feature>
<evidence type="ECO:0000256" key="7">
    <source>
        <dbReference type="SAM" id="MobiDB-lite"/>
    </source>
</evidence>
<feature type="compositionally biased region" description="Basic and acidic residues" evidence="7">
    <location>
        <begin position="1"/>
        <end position="10"/>
    </location>
</feature>
<feature type="transmembrane region" description="Helical" evidence="8">
    <location>
        <begin position="150"/>
        <end position="169"/>
    </location>
</feature>
<feature type="transmembrane region" description="Helical" evidence="8">
    <location>
        <begin position="81"/>
        <end position="102"/>
    </location>
</feature>
<evidence type="ECO:0000256" key="6">
    <source>
        <dbReference type="ARBA" id="ARBA00023315"/>
    </source>
</evidence>
<comment type="caution">
    <text evidence="9">The sequence shown here is derived from an EMBL/GenBank/DDBJ whole genome shotgun (WGS) entry which is preliminary data.</text>
</comment>
<protein>
    <recommendedName>
        <fullName evidence="11">GMT</fullName>
    </recommendedName>
</protein>
<evidence type="ECO:0000256" key="2">
    <source>
        <dbReference type="ARBA" id="ARBA00022679"/>
    </source>
</evidence>
<evidence type="ECO:0000256" key="3">
    <source>
        <dbReference type="ARBA" id="ARBA00022692"/>
    </source>
</evidence>
<feature type="transmembrane region" description="Helical" evidence="8">
    <location>
        <begin position="251"/>
        <end position="268"/>
    </location>
</feature>
<evidence type="ECO:0000256" key="4">
    <source>
        <dbReference type="ARBA" id="ARBA00022989"/>
    </source>
</evidence>
<organism evidence="9 10">
    <name type="scientific">Bionectria ochroleuca</name>
    <name type="common">Gliocladium roseum</name>
    <dbReference type="NCBI Taxonomy" id="29856"/>
    <lineage>
        <taxon>Eukaryota</taxon>
        <taxon>Fungi</taxon>
        <taxon>Dikarya</taxon>
        <taxon>Ascomycota</taxon>
        <taxon>Pezizomycotina</taxon>
        <taxon>Sordariomycetes</taxon>
        <taxon>Hypocreomycetidae</taxon>
        <taxon>Hypocreales</taxon>
        <taxon>Bionectriaceae</taxon>
        <taxon>Clonostachys</taxon>
    </lineage>
</organism>
<feature type="transmembrane region" description="Helical" evidence="8">
    <location>
        <begin position="55"/>
        <end position="75"/>
    </location>
</feature>
<feature type="transmembrane region" description="Helical" evidence="8">
    <location>
        <begin position="431"/>
        <end position="458"/>
    </location>
</feature>
<keyword evidence="3 8" id="KW-0812">Transmembrane</keyword>
<gene>
    <name evidence="9" type="ORF">CLO192961_LOCUS110758</name>
</gene>
<dbReference type="Pfam" id="PF03062">
    <property type="entry name" value="MBOAT"/>
    <property type="match status" value="1"/>
</dbReference>
<sequence length="918" mass="101987">MSDKKNEDYVVRMPEGSYEQKDKSSFNARSPTLNSYAGNSPALSQSFSKLDNSPLLSVFAYCLSSISMTVVNKYVVSGQGWNLNFLYLAVQAIVSTATITACQQAGLIRNLAPFDSDRAKKWFPIAVLLVGMIYTSTKALQFLSVPVYTIFKNLTIIVIAYGEVLWFGGSVTPLSLLSFGLMVLSSVVAAWADIQSAIAGDFTAQDSATAMSTLNAGYAWMGLNVFCSATYVLGMRKVIKKMNFKDWDTMYYNNLLTIPVLVVCGLVSEDWSSANLALNFPADQRNRIIIGMIYSGLAAIFISYCSAWCIRVTSSTTYSMVGALNKLPIAISGLVFFSAPVTVGSVSAIFIGFVSGIVYAYARVKQSSAPKDSLPTSRAAFAYAAAKIGASPDELKLIFSMLLSYPLAGLLKRVPDSKPWQKNVFSISISVFYLVGLFDLWDGALTILISSVGTYCIAKYLRSSAYMPWIGFAFVMGHMSISHISRQIANNPSTIDITGAQMVMVMKLSAFCWNVADGRLPDEVLSDFQRDRMLRELPGLLDFAGYVLFFPSLLAGPAFDYAEYRRWVDTTMFDLPAQVDPSKKPPVRKKRKIPRSGTPAVWKGASGLVWLLLFLTLSGPYGHDQLLSDSFMTYNILRRVWILYLTNLVARFKYYGVWSLTEGSCILAGLGYNGVDPITGKVSWNRLRNIDPWAVETAQNARAYLGGWNINTNNWLRNYVYLRVTPKGKKPGFRASMLTFGTSALWHGFYPGYYLTFLFASLVQTAAKHFRRHIRPFFLDPISGKPSSKKSYYDIATYFGTQLTFSFATTPFLILRLGDCLRVWARVYFYALVWIVGVLAFFSSPGKAMLGKQLEKRQGKATKRLVRTISSESLSGGQPVLGISKDPEGDLVEAIEEFRAEVERKMAEELQKQKEKQK</sequence>
<feature type="region of interest" description="Disordered" evidence="7">
    <location>
        <begin position="1"/>
        <end position="29"/>
    </location>
</feature>
<feature type="transmembrane region" description="Helical" evidence="8">
    <location>
        <begin position="218"/>
        <end position="239"/>
    </location>
</feature>
<proteinExistence type="predicted"/>
<keyword evidence="6" id="KW-0012">Acyltransferase</keyword>
<dbReference type="PANTHER" id="PTHR13906:SF4">
    <property type="entry name" value="LYSOPHOSPHOLIPID ACYLTRANSFERASE 6"/>
    <property type="match status" value="1"/>
</dbReference>
<accession>A0ABY6TZ47</accession>
<evidence type="ECO:0000256" key="5">
    <source>
        <dbReference type="ARBA" id="ARBA00023136"/>
    </source>
</evidence>
<feature type="transmembrane region" description="Helical" evidence="8">
    <location>
        <begin position="827"/>
        <end position="850"/>
    </location>
</feature>
<comment type="subcellular location">
    <subcellularLocation>
        <location evidence="1">Membrane</location>
        <topology evidence="1">Multi-pass membrane protein</topology>
    </subcellularLocation>
</comment>
<feature type="transmembrane region" description="Helical" evidence="8">
    <location>
        <begin position="122"/>
        <end position="144"/>
    </location>
</feature>
<dbReference type="Proteomes" id="UP000766486">
    <property type="component" value="Unassembled WGS sequence"/>
</dbReference>
<evidence type="ECO:0000313" key="10">
    <source>
        <dbReference type="Proteomes" id="UP000766486"/>
    </source>
</evidence>
<evidence type="ECO:0000256" key="8">
    <source>
        <dbReference type="SAM" id="Phobius"/>
    </source>
</evidence>
<keyword evidence="5 8" id="KW-0472">Membrane</keyword>
<feature type="transmembrane region" description="Helical" evidence="8">
    <location>
        <begin position="343"/>
        <end position="362"/>
    </location>
</feature>
<keyword evidence="4 8" id="KW-1133">Transmembrane helix</keyword>